<accession>A0AA35VFV9</accession>
<reference evidence="1" key="1">
    <citation type="submission" date="2023-04" db="EMBL/GenBank/DDBJ databases">
        <authorList>
            <person name="Vijverberg K."/>
            <person name="Xiong W."/>
            <person name="Schranz E."/>
        </authorList>
    </citation>
    <scope>NUCLEOTIDE SEQUENCE</scope>
</reference>
<evidence type="ECO:0000313" key="2">
    <source>
        <dbReference type="Proteomes" id="UP001177003"/>
    </source>
</evidence>
<evidence type="ECO:0000313" key="1">
    <source>
        <dbReference type="EMBL" id="CAI9260037.1"/>
    </source>
</evidence>
<proteinExistence type="predicted"/>
<gene>
    <name evidence="1" type="ORF">LSALG_LOCUS886</name>
</gene>
<keyword evidence="2" id="KW-1185">Reference proteome</keyword>
<protein>
    <submittedName>
        <fullName evidence="1">Uncharacterized protein</fullName>
    </submittedName>
</protein>
<organism evidence="1 2">
    <name type="scientific">Lactuca saligna</name>
    <name type="common">Willowleaf lettuce</name>
    <dbReference type="NCBI Taxonomy" id="75948"/>
    <lineage>
        <taxon>Eukaryota</taxon>
        <taxon>Viridiplantae</taxon>
        <taxon>Streptophyta</taxon>
        <taxon>Embryophyta</taxon>
        <taxon>Tracheophyta</taxon>
        <taxon>Spermatophyta</taxon>
        <taxon>Magnoliopsida</taxon>
        <taxon>eudicotyledons</taxon>
        <taxon>Gunneridae</taxon>
        <taxon>Pentapetalae</taxon>
        <taxon>asterids</taxon>
        <taxon>campanulids</taxon>
        <taxon>Asterales</taxon>
        <taxon>Asteraceae</taxon>
        <taxon>Cichorioideae</taxon>
        <taxon>Cichorieae</taxon>
        <taxon>Lactucinae</taxon>
        <taxon>Lactuca</taxon>
    </lineage>
</organism>
<dbReference type="Proteomes" id="UP001177003">
    <property type="component" value="Chromosome 0"/>
</dbReference>
<dbReference type="EMBL" id="OX465086">
    <property type="protein sequence ID" value="CAI9260037.1"/>
    <property type="molecule type" value="Genomic_DNA"/>
</dbReference>
<dbReference type="AlphaFoldDB" id="A0AA35VFV9"/>
<sequence>MLLLLRSWSPPQRAVEFVWVITCRAGVRFLASLLAVVQKSVGTTMAAAMAAITLLLSPYATKRVVGFLLRVKECRTACFSRCVCGCMAGVLGKGITTTIGWWLPPSAATGHHKKLKITTIRWWLPPPTAMSGSGVLVL</sequence>
<name>A0AA35VFV9_LACSI</name>